<accession>A0A6S7GIF6</accession>
<dbReference type="AlphaFoldDB" id="A0A6S7GIF6"/>
<organism evidence="3 4">
    <name type="scientific">Paramuricea clavata</name>
    <name type="common">Red gorgonian</name>
    <name type="synonym">Violescent sea-whip</name>
    <dbReference type="NCBI Taxonomy" id="317549"/>
    <lineage>
        <taxon>Eukaryota</taxon>
        <taxon>Metazoa</taxon>
        <taxon>Cnidaria</taxon>
        <taxon>Anthozoa</taxon>
        <taxon>Octocorallia</taxon>
        <taxon>Malacalcyonacea</taxon>
        <taxon>Plexauridae</taxon>
        <taxon>Paramuricea</taxon>
    </lineage>
</organism>
<keyword evidence="4" id="KW-1185">Reference proteome</keyword>
<feature type="compositionally biased region" description="Basic and acidic residues" evidence="2">
    <location>
        <begin position="119"/>
        <end position="141"/>
    </location>
</feature>
<feature type="coiled-coil region" evidence="1">
    <location>
        <begin position="21"/>
        <end position="65"/>
    </location>
</feature>
<feature type="compositionally biased region" description="Polar residues" evidence="2">
    <location>
        <begin position="104"/>
        <end position="118"/>
    </location>
</feature>
<feature type="region of interest" description="Disordered" evidence="2">
    <location>
        <begin position="99"/>
        <end position="153"/>
    </location>
</feature>
<comment type="caution">
    <text evidence="3">The sequence shown here is derived from an EMBL/GenBank/DDBJ whole genome shotgun (WGS) entry which is preliminary data.</text>
</comment>
<keyword evidence="1" id="KW-0175">Coiled coil</keyword>
<name>A0A6S7GIF6_PARCT</name>
<proteinExistence type="predicted"/>
<protein>
    <submittedName>
        <fullName evidence="3">Uncharacterized protein</fullName>
    </submittedName>
</protein>
<feature type="non-terminal residue" evidence="3">
    <location>
        <position position="1"/>
    </location>
</feature>
<reference evidence="3" key="1">
    <citation type="submission" date="2020-04" db="EMBL/GenBank/DDBJ databases">
        <authorList>
            <person name="Alioto T."/>
            <person name="Alioto T."/>
            <person name="Gomez Garrido J."/>
        </authorList>
    </citation>
    <scope>NUCLEOTIDE SEQUENCE</scope>
    <source>
        <strain evidence="3">A484AB</strain>
    </source>
</reference>
<evidence type="ECO:0000256" key="1">
    <source>
        <dbReference type="SAM" id="Coils"/>
    </source>
</evidence>
<evidence type="ECO:0000313" key="4">
    <source>
        <dbReference type="Proteomes" id="UP001152795"/>
    </source>
</evidence>
<evidence type="ECO:0000313" key="3">
    <source>
        <dbReference type="EMBL" id="CAB3991123.1"/>
    </source>
</evidence>
<dbReference type="Proteomes" id="UP001152795">
    <property type="component" value="Unassembled WGS sequence"/>
</dbReference>
<dbReference type="EMBL" id="CACRXK020001792">
    <property type="protein sequence ID" value="CAB3991123.1"/>
    <property type="molecule type" value="Genomic_DNA"/>
</dbReference>
<sequence length="191" mass="21499">MSLSEGLARLRAIRGGHRVVLTKYLNELEELLATAEISEESLMRLEVLKQQIDGKQRTLNELDAKILNEIKIEDVEKEIDESEAIDIKVTVARERIERAKKQHATPQHTNIVENSQNTNDHEKNEPNKNEPNKDEQNKDKGAVATNEDGSKTCPHIRGLDLADSNSDNTVKVLAKIFDPLGYLAPLTILMK</sequence>
<gene>
    <name evidence="3" type="ORF">PACLA_8A033094</name>
</gene>
<evidence type="ECO:0000256" key="2">
    <source>
        <dbReference type="SAM" id="MobiDB-lite"/>
    </source>
</evidence>